<evidence type="ECO:0000259" key="2">
    <source>
        <dbReference type="Pfam" id="PF03703"/>
    </source>
</evidence>
<feature type="transmembrane region" description="Helical" evidence="1">
    <location>
        <begin position="51"/>
        <end position="70"/>
    </location>
</feature>
<dbReference type="Pfam" id="PF03703">
    <property type="entry name" value="bPH_2"/>
    <property type="match status" value="1"/>
</dbReference>
<dbReference type="PANTHER" id="PTHR34473:SF3">
    <property type="entry name" value="TRANSMEMBRANE PROTEIN-RELATED"/>
    <property type="match status" value="1"/>
</dbReference>
<evidence type="ECO:0000313" key="4">
    <source>
        <dbReference type="Proteomes" id="UP000199001"/>
    </source>
</evidence>
<proteinExistence type="predicted"/>
<reference evidence="4" key="1">
    <citation type="submission" date="2016-06" db="EMBL/GenBank/DDBJ databases">
        <authorList>
            <person name="Varghese N."/>
            <person name="Submissions Spin"/>
        </authorList>
    </citation>
    <scope>NUCLEOTIDE SEQUENCE [LARGE SCALE GENOMIC DNA]</scope>
    <source>
        <strain evidence="4">DSM 43903</strain>
    </source>
</reference>
<evidence type="ECO:0000313" key="3">
    <source>
        <dbReference type="EMBL" id="SCL72734.1"/>
    </source>
</evidence>
<keyword evidence="4" id="KW-1185">Reference proteome</keyword>
<dbReference type="STRING" id="47855.GA0070606_6261"/>
<keyword evidence="1" id="KW-0472">Membrane</keyword>
<dbReference type="PANTHER" id="PTHR34473">
    <property type="entry name" value="UPF0699 TRANSMEMBRANE PROTEIN YDBS"/>
    <property type="match status" value="1"/>
</dbReference>
<dbReference type="EMBL" id="FMHZ01000002">
    <property type="protein sequence ID" value="SCL72734.1"/>
    <property type="molecule type" value="Genomic_DNA"/>
</dbReference>
<evidence type="ECO:0000256" key="1">
    <source>
        <dbReference type="SAM" id="Phobius"/>
    </source>
</evidence>
<keyword evidence="1" id="KW-0812">Transmembrane</keyword>
<name>A0A1C6W2V5_9ACTN</name>
<dbReference type="OrthoDB" id="3730669at2"/>
<feature type="domain" description="YdbS-like PH" evidence="2">
    <location>
        <begin position="77"/>
        <end position="153"/>
    </location>
</feature>
<dbReference type="InterPro" id="IPR005182">
    <property type="entry name" value="YdbS-like_PH"/>
</dbReference>
<dbReference type="Proteomes" id="UP000199001">
    <property type="component" value="Unassembled WGS sequence"/>
</dbReference>
<accession>A0A1C6W2V5</accession>
<dbReference type="RefSeq" id="WP_091106792.1">
    <property type="nucleotide sequence ID" value="NZ_FMHZ01000002.1"/>
</dbReference>
<dbReference type="AlphaFoldDB" id="A0A1C6W2V5"/>
<feature type="transmembrane region" description="Helical" evidence="1">
    <location>
        <begin position="20"/>
        <end position="45"/>
    </location>
</feature>
<protein>
    <recommendedName>
        <fullName evidence="2">YdbS-like PH domain-containing protein</fullName>
    </recommendedName>
</protein>
<keyword evidence="1" id="KW-1133">Transmembrane helix</keyword>
<gene>
    <name evidence="3" type="ORF">GA0070606_6261</name>
</gene>
<organism evidence="3 4">
    <name type="scientific">Micromonospora citrea</name>
    <dbReference type="NCBI Taxonomy" id="47855"/>
    <lineage>
        <taxon>Bacteria</taxon>
        <taxon>Bacillati</taxon>
        <taxon>Actinomycetota</taxon>
        <taxon>Actinomycetes</taxon>
        <taxon>Micromonosporales</taxon>
        <taxon>Micromonosporaceae</taxon>
        <taxon>Micromonospora</taxon>
    </lineage>
</organism>
<sequence>MDASTVRLRPPRHRVARRAVGWWTARSLLGAAPVLAGLGAAYALLGAARPWLGPALVAVAALAAGHAAVVPSWRYAVHRWETTTTAVYASSGWFVREWQVAPLSRIQTVDRVRGPLQQLFGLATVTVTTASAHGAVRLVGLDADVAARTAEQLTALVRRTAGDAT</sequence>